<gene>
    <name evidence="1" type="ORF">A0H76_1038</name>
</gene>
<evidence type="ECO:0000313" key="1">
    <source>
        <dbReference type="EMBL" id="ORD99323.1"/>
    </source>
</evidence>
<sequence>MNIAFCINLILSYSNNIIPNVIVNNFFDSMEQNVNLTKLPKNINQKFDLVLSVKTFHDLLLKYQLTEDNTRFAYYYHKSYINLLEFCAMRISHTDFINGNNLIKRIILKIVQLRKLNFIFKNLINILYEKTKCESNNFIEATKVANDFESILKDLQIINYSDVTNGEFKELFFIKRTIESFTSVFWKQYKKVYLNECFNKLEYIEKLIEYEFGLLNNTLKNIESNKKYSYTNLRELDLRSNFLKKSIKTFFSINLNYTKTIIEYLKFYLFKIE</sequence>
<dbReference type="VEuPathDB" id="MicrosporidiaDB:A0H76_1038"/>
<dbReference type="VEuPathDB" id="MicrosporidiaDB:HERIO_1000"/>
<dbReference type="AlphaFoldDB" id="A0A1X0QHU2"/>
<comment type="caution">
    <text evidence="1">The sequence shown here is derived from an EMBL/GenBank/DDBJ whole genome shotgun (WGS) entry which is preliminary data.</text>
</comment>
<dbReference type="EMBL" id="LTAI01000229">
    <property type="protein sequence ID" value="ORD99323.1"/>
    <property type="molecule type" value="Genomic_DNA"/>
</dbReference>
<name>A0A1X0QHU2_9MICR</name>
<proteinExistence type="predicted"/>
<evidence type="ECO:0000313" key="2">
    <source>
        <dbReference type="Proteomes" id="UP000192501"/>
    </source>
</evidence>
<protein>
    <submittedName>
        <fullName evidence="1">Uncharacterized protein</fullName>
    </submittedName>
</protein>
<organism evidence="1 2">
    <name type="scientific">Hepatospora eriocheir</name>
    <dbReference type="NCBI Taxonomy" id="1081669"/>
    <lineage>
        <taxon>Eukaryota</taxon>
        <taxon>Fungi</taxon>
        <taxon>Fungi incertae sedis</taxon>
        <taxon>Microsporidia</taxon>
        <taxon>Hepatosporidae</taxon>
        <taxon>Hepatospora</taxon>
    </lineage>
</organism>
<reference evidence="1 2" key="1">
    <citation type="journal article" date="2017" name="Environ. Microbiol.">
        <title>Decay of the glycolytic pathway and adaptation to intranuclear parasitism within Enterocytozoonidae microsporidia.</title>
        <authorList>
            <person name="Wiredu Boakye D."/>
            <person name="Jaroenlak P."/>
            <person name="Prachumwat A."/>
            <person name="Williams T.A."/>
            <person name="Bateman K.S."/>
            <person name="Itsathitphaisarn O."/>
            <person name="Sritunyalucksana K."/>
            <person name="Paszkiewicz K.H."/>
            <person name="Moore K.A."/>
            <person name="Stentiford G.D."/>
            <person name="Williams B.A."/>
        </authorList>
    </citation>
    <scope>NUCLEOTIDE SEQUENCE [LARGE SCALE GENOMIC DNA]</scope>
    <source>
        <strain evidence="2">canceri</strain>
    </source>
</reference>
<accession>A0A1X0QHU2</accession>
<dbReference type="Proteomes" id="UP000192501">
    <property type="component" value="Unassembled WGS sequence"/>
</dbReference>